<dbReference type="InterPro" id="IPR036271">
    <property type="entry name" value="Tet_transcr_reg_TetR-rel_C_sf"/>
</dbReference>
<keyword evidence="6" id="KW-1185">Reference proteome</keyword>
<keyword evidence="2" id="KW-0238">DNA-binding</keyword>
<dbReference type="Proteomes" id="UP001185028">
    <property type="component" value="Unassembled WGS sequence"/>
</dbReference>
<dbReference type="SUPFAM" id="SSF48498">
    <property type="entry name" value="Tetracyclin repressor-like, C-terminal domain"/>
    <property type="match status" value="1"/>
</dbReference>
<dbReference type="RefSeq" id="WP_188774761.1">
    <property type="nucleotide sequence ID" value="NZ_BMMB01000003.1"/>
</dbReference>
<keyword evidence="3" id="KW-0804">Transcription</keyword>
<dbReference type="InterPro" id="IPR025996">
    <property type="entry name" value="MT1864/Rv1816-like_C"/>
</dbReference>
<name>A0ABU1IUG8_9BACL</name>
<evidence type="ECO:0000259" key="4">
    <source>
        <dbReference type="Pfam" id="PF13305"/>
    </source>
</evidence>
<evidence type="ECO:0000313" key="6">
    <source>
        <dbReference type="Proteomes" id="UP001185028"/>
    </source>
</evidence>
<gene>
    <name evidence="5" type="ORF">JOC58_000171</name>
</gene>
<evidence type="ECO:0000256" key="1">
    <source>
        <dbReference type="ARBA" id="ARBA00023015"/>
    </source>
</evidence>
<dbReference type="Gene3D" id="1.10.10.60">
    <property type="entry name" value="Homeodomain-like"/>
    <property type="match status" value="1"/>
</dbReference>
<evidence type="ECO:0000256" key="3">
    <source>
        <dbReference type="ARBA" id="ARBA00023163"/>
    </source>
</evidence>
<protein>
    <submittedName>
        <fullName evidence="5">AcrR family transcriptional regulator</fullName>
    </submittedName>
</protein>
<reference evidence="5 6" key="1">
    <citation type="submission" date="2023-07" db="EMBL/GenBank/DDBJ databases">
        <title>Genomic Encyclopedia of Type Strains, Phase IV (KMG-IV): sequencing the most valuable type-strain genomes for metagenomic binning, comparative biology and taxonomic classification.</title>
        <authorList>
            <person name="Goeker M."/>
        </authorList>
    </citation>
    <scope>NUCLEOTIDE SEQUENCE [LARGE SCALE GENOMIC DNA]</scope>
    <source>
        <strain evidence="5 6">DSM 22170</strain>
    </source>
</reference>
<dbReference type="Pfam" id="PF13305">
    <property type="entry name" value="TetR_C_33"/>
    <property type="match status" value="1"/>
</dbReference>
<dbReference type="PANTHER" id="PTHR30055">
    <property type="entry name" value="HTH-TYPE TRANSCRIPTIONAL REGULATOR RUTR"/>
    <property type="match status" value="1"/>
</dbReference>
<feature type="domain" description="HTH-type transcriptional regulator MT1864/Rv1816-like C-terminal" evidence="4">
    <location>
        <begin position="83"/>
        <end position="178"/>
    </location>
</feature>
<dbReference type="PANTHER" id="PTHR30055:SF239">
    <property type="entry name" value="TRANSCRIPTIONAL REGULATORY PROTEIN"/>
    <property type="match status" value="1"/>
</dbReference>
<dbReference type="SUPFAM" id="SSF46689">
    <property type="entry name" value="Homeodomain-like"/>
    <property type="match status" value="1"/>
</dbReference>
<proteinExistence type="predicted"/>
<accession>A0ABU1IUG8</accession>
<comment type="caution">
    <text evidence="5">The sequence shown here is derived from an EMBL/GenBank/DDBJ whole genome shotgun (WGS) entry which is preliminary data.</text>
</comment>
<keyword evidence="1" id="KW-0805">Transcription regulation</keyword>
<dbReference type="Gene3D" id="1.10.357.10">
    <property type="entry name" value="Tetracycline Repressor, domain 2"/>
    <property type="match status" value="1"/>
</dbReference>
<sequence>MSPRIGLNLSMIVQAAIQLADEQGVQAVTLSVLAQQLKVRSPSLYNHIDGLPGLRREMALVGLQQLKETIMMAAVGRAGDLAIREVFRAYLHFVRQHPGLYEATLYVPEQPDEQLEQLSQQILELVRQVLSAYHLTDEQMIHATRGLRSILHGFSSLERSKGFALKEDVDESFEWILNVYVQGLKAMGQSTNA</sequence>
<dbReference type="EMBL" id="JAVDQH010000001">
    <property type="protein sequence ID" value="MDR6242287.1"/>
    <property type="molecule type" value="Genomic_DNA"/>
</dbReference>
<dbReference type="InterPro" id="IPR050109">
    <property type="entry name" value="HTH-type_TetR-like_transc_reg"/>
</dbReference>
<evidence type="ECO:0000256" key="2">
    <source>
        <dbReference type="ARBA" id="ARBA00023125"/>
    </source>
</evidence>
<organism evidence="5 6">
    <name type="scientific">Paenibacillus hunanensis</name>
    <dbReference type="NCBI Taxonomy" id="539262"/>
    <lineage>
        <taxon>Bacteria</taxon>
        <taxon>Bacillati</taxon>
        <taxon>Bacillota</taxon>
        <taxon>Bacilli</taxon>
        <taxon>Bacillales</taxon>
        <taxon>Paenibacillaceae</taxon>
        <taxon>Paenibacillus</taxon>
    </lineage>
</organism>
<dbReference type="InterPro" id="IPR009057">
    <property type="entry name" value="Homeodomain-like_sf"/>
</dbReference>
<evidence type="ECO:0000313" key="5">
    <source>
        <dbReference type="EMBL" id="MDR6242287.1"/>
    </source>
</evidence>